<keyword evidence="3" id="KW-1185">Reference proteome</keyword>
<accession>A0A5P8WGC3</accession>
<keyword evidence="1" id="KW-0472">Membrane</keyword>
<keyword evidence="1" id="KW-1133">Transmembrane helix</keyword>
<name>A0A5P8WGC3_9NOSO</name>
<protein>
    <submittedName>
        <fullName evidence="2">Uncharacterized protein</fullName>
    </submittedName>
</protein>
<feature type="transmembrane region" description="Helical" evidence="1">
    <location>
        <begin position="16"/>
        <end position="36"/>
    </location>
</feature>
<proteinExistence type="predicted"/>
<dbReference type="EMBL" id="CP045227">
    <property type="protein sequence ID" value="QFS51893.1"/>
    <property type="molecule type" value="Genomic_DNA"/>
</dbReference>
<reference evidence="2 3" key="1">
    <citation type="submission" date="2019-10" db="EMBL/GenBank/DDBJ databases">
        <title>Genomic and transcriptomic insights into the perfect genentic adaptation of a filamentous nitrogen-fixing cyanobacterium to rice fields.</title>
        <authorList>
            <person name="Chen Z."/>
        </authorList>
    </citation>
    <scope>NUCLEOTIDE SEQUENCE [LARGE SCALE GENOMIC DNA]</scope>
    <source>
        <strain evidence="2">CCNUC1</strain>
    </source>
</reference>
<dbReference type="KEGG" id="nsh:GXM_09387"/>
<keyword evidence="1" id="KW-0812">Transmembrane</keyword>
<gene>
    <name evidence="2" type="ORF">GXM_09387</name>
</gene>
<dbReference type="Proteomes" id="UP000326678">
    <property type="component" value="Chromosome Gxm2"/>
</dbReference>
<evidence type="ECO:0000313" key="3">
    <source>
        <dbReference type="Proteomes" id="UP000326678"/>
    </source>
</evidence>
<organism evidence="2 3">
    <name type="scientific">Nostoc sphaeroides CCNUC1</name>
    <dbReference type="NCBI Taxonomy" id="2653204"/>
    <lineage>
        <taxon>Bacteria</taxon>
        <taxon>Bacillati</taxon>
        <taxon>Cyanobacteriota</taxon>
        <taxon>Cyanophyceae</taxon>
        <taxon>Nostocales</taxon>
        <taxon>Nostocaceae</taxon>
        <taxon>Nostoc</taxon>
    </lineage>
</organism>
<sequence length="38" mass="4393">MFWSLNMGEREYFKQMYFTVGAIISSVYISLAALLLKA</sequence>
<dbReference type="AlphaFoldDB" id="A0A5P8WGC3"/>
<evidence type="ECO:0000313" key="2">
    <source>
        <dbReference type="EMBL" id="QFS51893.1"/>
    </source>
</evidence>
<evidence type="ECO:0000256" key="1">
    <source>
        <dbReference type="SAM" id="Phobius"/>
    </source>
</evidence>